<evidence type="ECO:0000259" key="5">
    <source>
        <dbReference type="PROSITE" id="PS50931"/>
    </source>
</evidence>
<dbReference type="Proteomes" id="UP000615755">
    <property type="component" value="Unassembled WGS sequence"/>
</dbReference>
<dbReference type="PANTHER" id="PTHR30126">
    <property type="entry name" value="HTH-TYPE TRANSCRIPTIONAL REGULATOR"/>
    <property type="match status" value="1"/>
</dbReference>
<dbReference type="PANTHER" id="PTHR30126:SF40">
    <property type="entry name" value="HTH-TYPE TRANSCRIPTIONAL REGULATOR GLTR"/>
    <property type="match status" value="1"/>
</dbReference>
<comment type="similarity">
    <text evidence="1">Belongs to the LysR transcriptional regulatory family.</text>
</comment>
<evidence type="ECO:0000256" key="2">
    <source>
        <dbReference type="ARBA" id="ARBA00023015"/>
    </source>
</evidence>
<dbReference type="PROSITE" id="PS50931">
    <property type="entry name" value="HTH_LYSR"/>
    <property type="match status" value="1"/>
</dbReference>
<accession>A0ABR9EAE8</accession>
<dbReference type="RefSeq" id="WP_192507320.1">
    <property type="nucleotide sequence ID" value="NZ_AQGV01000012.1"/>
</dbReference>
<protein>
    <recommendedName>
        <fullName evidence="5">HTH lysR-type domain-containing protein</fullName>
    </recommendedName>
</protein>
<dbReference type="SUPFAM" id="SSF53850">
    <property type="entry name" value="Periplasmic binding protein-like II"/>
    <property type="match status" value="1"/>
</dbReference>
<evidence type="ECO:0000256" key="1">
    <source>
        <dbReference type="ARBA" id="ARBA00009437"/>
    </source>
</evidence>
<dbReference type="InterPro" id="IPR036388">
    <property type="entry name" value="WH-like_DNA-bd_sf"/>
</dbReference>
<keyword evidence="4" id="KW-0804">Transcription</keyword>
<dbReference type="Gene3D" id="3.40.190.10">
    <property type="entry name" value="Periplasmic binding protein-like II"/>
    <property type="match status" value="2"/>
</dbReference>
<evidence type="ECO:0000313" key="7">
    <source>
        <dbReference type="Proteomes" id="UP000615755"/>
    </source>
</evidence>
<comment type="caution">
    <text evidence="6">The sequence shown here is derived from an EMBL/GenBank/DDBJ whole genome shotgun (WGS) entry which is preliminary data.</text>
</comment>
<evidence type="ECO:0000256" key="4">
    <source>
        <dbReference type="ARBA" id="ARBA00023163"/>
    </source>
</evidence>
<dbReference type="SUPFAM" id="SSF46785">
    <property type="entry name" value="Winged helix' DNA-binding domain"/>
    <property type="match status" value="1"/>
</dbReference>
<dbReference type="InterPro" id="IPR005119">
    <property type="entry name" value="LysR_subst-bd"/>
</dbReference>
<keyword evidence="2" id="KW-0805">Transcription regulation</keyword>
<dbReference type="InterPro" id="IPR000847">
    <property type="entry name" value="LysR_HTH_N"/>
</dbReference>
<keyword evidence="7" id="KW-1185">Reference proteome</keyword>
<dbReference type="InterPro" id="IPR036390">
    <property type="entry name" value="WH_DNA-bd_sf"/>
</dbReference>
<dbReference type="CDD" id="cd05466">
    <property type="entry name" value="PBP2_LTTR_substrate"/>
    <property type="match status" value="1"/>
</dbReference>
<evidence type="ECO:0000313" key="6">
    <source>
        <dbReference type="EMBL" id="MBE0367962.1"/>
    </source>
</evidence>
<sequence length="299" mass="32894">MNVEDLRKLVHLAQTQNLHTSAAALNITTGALSKTLKKIETQLNSKIFDRVGRNIQVNTNGKKFTLYANELINQYDQMLSEFISTQAKHSLNIAGPSVLLDHVLDKLLPHISTAQFEVNLQAVFEGDALNKLKSGAAHLAIVTDDALPDWQSAGFHALPLGVTTFELVAATDHPIHQIKTPTLADINNTFFACPSSSSFCGIVRGVGSDGWPDHIHPRHIAFRCDNFASLLSVIKKHPALAYLPDIAIDEQLSVIKLSDFAARNQERINLVYKPSFSTGWLNQLIDRISASQTQTPSLK</sequence>
<dbReference type="Pfam" id="PF00126">
    <property type="entry name" value="HTH_1"/>
    <property type="match status" value="1"/>
</dbReference>
<dbReference type="Gene3D" id="1.10.10.10">
    <property type="entry name" value="Winged helix-like DNA-binding domain superfamily/Winged helix DNA-binding domain"/>
    <property type="match status" value="1"/>
</dbReference>
<dbReference type="Pfam" id="PF03466">
    <property type="entry name" value="LysR_substrate"/>
    <property type="match status" value="1"/>
</dbReference>
<gene>
    <name evidence="6" type="ORF">PAUR_a1448</name>
</gene>
<organism evidence="6 7">
    <name type="scientific">Pseudoalteromonas aurantia 208</name>
    <dbReference type="NCBI Taxonomy" id="1314867"/>
    <lineage>
        <taxon>Bacteria</taxon>
        <taxon>Pseudomonadati</taxon>
        <taxon>Pseudomonadota</taxon>
        <taxon>Gammaproteobacteria</taxon>
        <taxon>Alteromonadales</taxon>
        <taxon>Pseudoalteromonadaceae</taxon>
        <taxon>Pseudoalteromonas</taxon>
    </lineage>
</organism>
<proteinExistence type="inferred from homology"/>
<reference evidence="6 7" key="1">
    <citation type="submission" date="2015-03" db="EMBL/GenBank/DDBJ databases">
        <title>Genome sequence of Pseudoalteromonas aurantia.</title>
        <authorList>
            <person name="Xie B.-B."/>
            <person name="Rong J.-C."/>
            <person name="Qin Q.-L."/>
            <person name="Zhang Y.-Z."/>
        </authorList>
    </citation>
    <scope>NUCLEOTIDE SEQUENCE [LARGE SCALE GENOMIC DNA]</scope>
    <source>
        <strain evidence="6 7">208</strain>
    </source>
</reference>
<dbReference type="EMBL" id="AQGV01000012">
    <property type="protein sequence ID" value="MBE0367962.1"/>
    <property type="molecule type" value="Genomic_DNA"/>
</dbReference>
<keyword evidence="3" id="KW-0238">DNA-binding</keyword>
<name>A0ABR9EAE8_9GAMM</name>
<evidence type="ECO:0000256" key="3">
    <source>
        <dbReference type="ARBA" id="ARBA00023125"/>
    </source>
</evidence>
<feature type="domain" description="HTH lysR-type" evidence="5">
    <location>
        <begin position="1"/>
        <end position="58"/>
    </location>
</feature>